<keyword evidence="2" id="KW-0472">Membrane</keyword>
<feature type="region of interest" description="Disordered" evidence="1">
    <location>
        <begin position="1"/>
        <end position="129"/>
    </location>
</feature>
<dbReference type="AlphaFoldDB" id="A0A5Q0LFJ5"/>
<feature type="compositionally biased region" description="Low complexity" evidence="1">
    <location>
        <begin position="13"/>
        <end position="37"/>
    </location>
</feature>
<evidence type="ECO:0000313" key="3">
    <source>
        <dbReference type="EMBL" id="QFZ75279.1"/>
    </source>
</evidence>
<evidence type="ECO:0000313" key="4">
    <source>
        <dbReference type="Proteomes" id="UP000326179"/>
    </source>
</evidence>
<reference evidence="3 4" key="1">
    <citation type="submission" date="2019-10" db="EMBL/GenBank/DDBJ databases">
        <title>A novel species.</title>
        <authorList>
            <person name="Gao J."/>
        </authorList>
    </citation>
    <scope>NUCLEOTIDE SEQUENCE [LARGE SCALE GENOMIC DNA]</scope>
    <source>
        <strain evidence="3 4">QMT-28</strain>
    </source>
</reference>
<feature type="transmembrane region" description="Helical" evidence="2">
    <location>
        <begin position="133"/>
        <end position="154"/>
    </location>
</feature>
<dbReference type="EMBL" id="CP045643">
    <property type="protein sequence ID" value="QFZ75279.1"/>
    <property type="molecule type" value="Genomic_DNA"/>
</dbReference>
<proteinExistence type="predicted"/>
<evidence type="ECO:0000256" key="1">
    <source>
        <dbReference type="SAM" id="MobiDB-lite"/>
    </source>
</evidence>
<keyword evidence="4" id="KW-1185">Reference proteome</keyword>
<evidence type="ECO:0000256" key="2">
    <source>
        <dbReference type="SAM" id="Phobius"/>
    </source>
</evidence>
<gene>
    <name evidence="3" type="ORF">GFH48_20185</name>
</gene>
<sequence>MSDHSPSAPPARSPSVPAALSAVGPAAADAPSVPEAAGPTPAAEDSRAGSDAGQGRARPGREERNDGAGENDEDSAPTYTDRDPVDESAGSGTSRDGLDGTGDGATGPPNGAVPVEQHVVGPGTASTRPALRVLPLGGGLILIGLGLGMAFLALRLRRG</sequence>
<organism evidence="3 4">
    <name type="scientific">Streptomyces fagopyri</name>
    <dbReference type="NCBI Taxonomy" id="2662397"/>
    <lineage>
        <taxon>Bacteria</taxon>
        <taxon>Bacillati</taxon>
        <taxon>Actinomycetota</taxon>
        <taxon>Actinomycetes</taxon>
        <taxon>Kitasatosporales</taxon>
        <taxon>Streptomycetaceae</taxon>
        <taxon>Streptomyces</taxon>
    </lineage>
</organism>
<dbReference type="Proteomes" id="UP000326179">
    <property type="component" value="Chromosome"/>
</dbReference>
<dbReference type="KEGG" id="sfy:GFH48_20185"/>
<name>A0A5Q0LFJ5_9ACTN</name>
<keyword evidence="2" id="KW-0812">Transmembrane</keyword>
<accession>A0A5Q0LFJ5</accession>
<protein>
    <submittedName>
        <fullName evidence="3">Uncharacterized protein</fullName>
    </submittedName>
</protein>
<dbReference type="RefSeq" id="WP_153289547.1">
    <property type="nucleotide sequence ID" value="NZ_CP045643.1"/>
</dbReference>
<keyword evidence="2" id="KW-1133">Transmembrane helix</keyword>